<dbReference type="GO" id="GO:0016020">
    <property type="term" value="C:membrane"/>
    <property type="evidence" value="ECO:0007669"/>
    <property type="project" value="InterPro"/>
</dbReference>
<feature type="disulfide bond" evidence="3">
    <location>
        <begin position="67"/>
        <end position="94"/>
    </location>
</feature>
<dbReference type="InterPro" id="IPR035976">
    <property type="entry name" value="Sushi/SCR/CCP_sf"/>
</dbReference>
<dbReference type="InterPro" id="IPR000436">
    <property type="entry name" value="Sushi_SCR_CCP_dom"/>
</dbReference>
<keyword evidence="3" id="KW-0768">Sushi</keyword>
<dbReference type="STRING" id="75743.A0A401Q9R3"/>
<dbReference type="SMART" id="SM00032">
    <property type="entry name" value="CCP"/>
    <property type="match status" value="1"/>
</dbReference>
<keyword evidence="4" id="KW-1133">Transmembrane helix</keyword>
<dbReference type="GO" id="GO:0007155">
    <property type="term" value="P:cell adhesion"/>
    <property type="evidence" value="ECO:0007669"/>
    <property type="project" value="InterPro"/>
</dbReference>
<dbReference type="Gene3D" id="2.10.70.10">
    <property type="entry name" value="Complement Module, domain 1"/>
    <property type="match status" value="1"/>
</dbReference>
<keyword evidence="7" id="KW-1185">Reference proteome</keyword>
<proteinExistence type="predicted"/>
<keyword evidence="2 3" id="KW-1015">Disulfide bond</keyword>
<keyword evidence="1" id="KW-0106">Calcium</keyword>
<reference evidence="6 7" key="1">
    <citation type="journal article" date="2018" name="Nat. Ecol. Evol.">
        <title>Shark genomes provide insights into elasmobranch evolution and the origin of vertebrates.</title>
        <authorList>
            <person name="Hara Y"/>
            <person name="Yamaguchi K"/>
            <person name="Onimaru K"/>
            <person name="Kadota M"/>
            <person name="Koyanagi M"/>
            <person name="Keeley SD"/>
            <person name="Tatsumi K"/>
            <person name="Tanaka K"/>
            <person name="Motone F"/>
            <person name="Kageyama Y"/>
            <person name="Nozu R"/>
            <person name="Adachi N"/>
            <person name="Nishimura O"/>
            <person name="Nakagawa R"/>
            <person name="Tanegashima C"/>
            <person name="Kiyatake I"/>
            <person name="Matsumoto R"/>
            <person name="Murakumo K"/>
            <person name="Nishida K"/>
            <person name="Terakita A"/>
            <person name="Kuratani S"/>
            <person name="Sato K"/>
            <person name="Hyodo S Kuraku.S."/>
        </authorList>
    </citation>
    <scope>NUCLEOTIDE SEQUENCE [LARGE SCALE GENOMIC DNA]</scope>
</reference>
<feature type="transmembrane region" description="Helical" evidence="4">
    <location>
        <begin position="102"/>
        <end position="125"/>
    </location>
</feature>
<name>A0A401Q9R3_SCYTO</name>
<gene>
    <name evidence="6" type="ORF">scyTo_0021525</name>
</gene>
<comment type="caution">
    <text evidence="3">Lacks conserved residue(s) required for the propagation of feature annotation.</text>
</comment>
<dbReference type="EMBL" id="BFAA01019283">
    <property type="protein sequence ID" value="GCB82112.1"/>
    <property type="molecule type" value="Genomic_DNA"/>
</dbReference>
<dbReference type="PRINTS" id="PR00343">
    <property type="entry name" value="SELECTIN"/>
</dbReference>
<dbReference type="Pfam" id="PF00084">
    <property type="entry name" value="Sushi"/>
    <property type="match status" value="1"/>
</dbReference>
<dbReference type="PROSITE" id="PS50923">
    <property type="entry name" value="SUSHI"/>
    <property type="match status" value="1"/>
</dbReference>
<comment type="caution">
    <text evidence="6">The sequence shown here is derived from an EMBL/GenBank/DDBJ whole genome shotgun (WGS) entry which is preliminary data.</text>
</comment>
<dbReference type="InterPro" id="IPR002396">
    <property type="entry name" value="Selectin_superfamily"/>
</dbReference>
<keyword evidence="4" id="KW-0812">Transmembrane</keyword>
<feature type="domain" description="Sushi" evidence="5">
    <location>
        <begin position="35"/>
        <end position="96"/>
    </location>
</feature>
<dbReference type="AlphaFoldDB" id="A0A401Q9R3"/>
<keyword evidence="4" id="KW-0472">Membrane</keyword>
<dbReference type="OrthoDB" id="9948424at2759"/>
<evidence type="ECO:0000256" key="1">
    <source>
        <dbReference type="ARBA" id="ARBA00022837"/>
    </source>
</evidence>
<evidence type="ECO:0000313" key="7">
    <source>
        <dbReference type="Proteomes" id="UP000288216"/>
    </source>
</evidence>
<evidence type="ECO:0000256" key="2">
    <source>
        <dbReference type="ARBA" id="ARBA00023157"/>
    </source>
</evidence>
<evidence type="ECO:0000259" key="5">
    <source>
        <dbReference type="PROSITE" id="PS50923"/>
    </source>
</evidence>
<sequence length="186" mass="20607">MENRLPHGAAQRVPWGIVPGGNARVPGTVPGGPTITCALLEIPEHSNVNCSGPHGEKRYNSSCYFSCDDGYTREGNHETICTESGSWTSHDVQCTDNQLKPILIIVPVGSVAAALLVLLTVICWYNRRKRQAQSTSDDLPMQQKTLAYENQGIYVLPTPYLNNDIPQDEMYVNNLSTDQEIYKNLE</sequence>
<protein>
    <recommendedName>
        <fullName evidence="5">Sushi domain-containing protein</fullName>
    </recommendedName>
</protein>
<accession>A0A401Q9R3</accession>
<dbReference type="Proteomes" id="UP000288216">
    <property type="component" value="Unassembled WGS sequence"/>
</dbReference>
<dbReference type="CDD" id="cd00033">
    <property type="entry name" value="CCP"/>
    <property type="match status" value="1"/>
</dbReference>
<dbReference type="SUPFAM" id="SSF57535">
    <property type="entry name" value="Complement control module/SCR domain"/>
    <property type="match status" value="1"/>
</dbReference>
<organism evidence="6 7">
    <name type="scientific">Scyliorhinus torazame</name>
    <name type="common">Cloudy catshark</name>
    <name type="synonym">Catulus torazame</name>
    <dbReference type="NCBI Taxonomy" id="75743"/>
    <lineage>
        <taxon>Eukaryota</taxon>
        <taxon>Metazoa</taxon>
        <taxon>Chordata</taxon>
        <taxon>Craniata</taxon>
        <taxon>Vertebrata</taxon>
        <taxon>Chondrichthyes</taxon>
        <taxon>Elasmobranchii</taxon>
        <taxon>Galeomorphii</taxon>
        <taxon>Galeoidea</taxon>
        <taxon>Carcharhiniformes</taxon>
        <taxon>Scyliorhinidae</taxon>
        <taxon>Scyliorhinus</taxon>
    </lineage>
</organism>
<evidence type="ECO:0000256" key="3">
    <source>
        <dbReference type="PROSITE-ProRule" id="PRU00302"/>
    </source>
</evidence>
<dbReference type="FunFam" id="2.10.70.10:FF:000001">
    <property type="entry name" value="Selectin P"/>
    <property type="match status" value="1"/>
</dbReference>
<evidence type="ECO:0000256" key="4">
    <source>
        <dbReference type="SAM" id="Phobius"/>
    </source>
</evidence>
<evidence type="ECO:0000313" key="6">
    <source>
        <dbReference type="EMBL" id="GCB82112.1"/>
    </source>
</evidence>